<keyword evidence="2" id="KW-0460">Magnesium</keyword>
<dbReference type="InterPro" id="IPR036900">
    <property type="entry name" value="A-D-PHexomutase_C_sf"/>
</dbReference>
<dbReference type="GO" id="GO:0006166">
    <property type="term" value="P:purine ribonucleoside salvage"/>
    <property type="evidence" value="ECO:0007669"/>
    <property type="project" value="TreeGrafter"/>
</dbReference>
<dbReference type="SUPFAM" id="SSF53738">
    <property type="entry name" value="Phosphoglucomutase, first 3 domains"/>
    <property type="match status" value="1"/>
</dbReference>
<name>A0A8S3RZS8_MYTED</name>
<gene>
    <name evidence="7" type="ORF">MEDL_27790</name>
</gene>
<evidence type="ECO:0000313" key="7">
    <source>
        <dbReference type="EMBL" id="CAG2213891.1"/>
    </source>
</evidence>
<feature type="domain" description="Alpha-D-phosphohexomutase alpha/beta/alpha" evidence="6">
    <location>
        <begin position="84"/>
        <end position="183"/>
    </location>
</feature>
<reference evidence="7" key="1">
    <citation type="submission" date="2021-03" db="EMBL/GenBank/DDBJ databases">
        <authorList>
            <person name="Bekaert M."/>
        </authorList>
    </citation>
    <scope>NUCLEOTIDE SEQUENCE</scope>
</reference>
<evidence type="ECO:0000256" key="1">
    <source>
        <dbReference type="ARBA" id="ARBA00022723"/>
    </source>
</evidence>
<feature type="region of interest" description="Disordered" evidence="5">
    <location>
        <begin position="350"/>
        <end position="372"/>
    </location>
</feature>
<dbReference type="GO" id="GO:0005975">
    <property type="term" value="P:carbohydrate metabolic process"/>
    <property type="evidence" value="ECO:0007669"/>
    <property type="project" value="InterPro"/>
</dbReference>
<dbReference type="InterPro" id="IPR005846">
    <property type="entry name" value="A-D-PHexomutase_a/b/a-III"/>
</dbReference>
<feature type="coiled-coil region" evidence="4">
    <location>
        <begin position="670"/>
        <end position="697"/>
    </location>
</feature>
<comment type="caution">
    <text evidence="7">The sequence shown here is derived from an EMBL/GenBank/DDBJ whole genome shotgun (WGS) entry which is preliminary data.</text>
</comment>
<dbReference type="Proteomes" id="UP000683360">
    <property type="component" value="Unassembled WGS sequence"/>
</dbReference>
<dbReference type="EC" id="5.4.2.7" evidence="7"/>
<dbReference type="PANTHER" id="PTHR45745:SF1">
    <property type="entry name" value="PHOSPHOGLUCOMUTASE 2B-RELATED"/>
    <property type="match status" value="1"/>
</dbReference>
<organism evidence="7 8">
    <name type="scientific">Mytilus edulis</name>
    <name type="common">Blue mussel</name>
    <dbReference type="NCBI Taxonomy" id="6550"/>
    <lineage>
        <taxon>Eukaryota</taxon>
        <taxon>Metazoa</taxon>
        <taxon>Spiralia</taxon>
        <taxon>Lophotrochozoa</taxon>
        <taxon>Mollusca</taxon>
        <taxon>Bivalvia</taxon>
        <taxon>Autobranchia</taxon>
        <taxon>Pteriomorphia</taxon>
        <taxon>Mytilida</taxon>
        <taxon>Mytiloidea</taxon>
        <taxon>Mytilidae</taxon>
        <taxon>Mytilinae</taxon>
        <taxon>Mytilus</taxon>
    </lineage>
</organism>
<evidence type="ECO:0000256" key="4">
    <source>
        <dbReference type="SAM" id="Coils"/>
    </source>
</evidence>
<dbReference type="EC" id="5.4.2.2" evidence="7"/>
<dbReference type="FunFam" id="3.40.120.10:FF:000017">
    <property type="entry name" value="glucose 1,6-bisphosphate synthase"/>
    <property type="match status" value="1"/>
</dbReference>
<dbReference type="EMBL" id="CAJPWZ010001391">
    <property type="protein sequence ID" value="CAG2213891.1"/>
    <property type="molecule type" value="Genomic_DNA"/>
</dbReference>
<keyword evidence="3 7" id="KW-0413">Isomerase</keyword>
<dbReference type="OrthoDB" id="8300170at2759"/>
<evidence type="ECO:0000256" key="2">
    <source>
        <dbReference type="ARBA" id="ARBA00022842"/>
    </source>
</evidence>
<sequence>MKLVHCWDGGVGFPLDRRILMFQVRYSVKEMKLVHCWDGGVGLPLDRRILMFQCKGNEIGALLGWWSWLSFRQKNPDVPASEVYMLASTVSSKILQTIARNEGFNFEETLTGFKWMGNKSDEYLKAGKTVLFAFEEAIGFMCGSSVLDKDGVSASMVTAEMATHLYDQGLTLYKQLENIYQKYGYHISLNSYFICHDKDVIKKLFDDLRNFNGTGKHPDTCGPYKIKYVRDLTVGIDNSKPDNIPTLPVSKSSQMVTYTFENGCVATLRTSGTEPKIKYYTEHKPDPQKGLDKQSAQHELEDIVQCIITYFLQPEKYNLQTRSSVAKEIKARNSGCNELSCERTISTRYTTRNRNSLPTNDQSVQSKQSGTIQKPVPYTTNLLKAASRKIDASNRALDVETEVKFNNIILTFTAGAYEEFKSALNGSLIVAKLNTTTTTKQDRQGLIVEESISIRPHRKQAYRINCYHTTSRVMINDCAQLQDFLDLEPGRGGDNIISDDDEVTKLKTLYVSPGKHNTSNMLQDIQTTNHSEKQGCKIGNQISEKVSQNTALTSENRQNVEKRGTIHVSQKHIDQPMNVTHTGTCSYLEKQSPQPRMNILDNLRQLTLLTENHQETQTCPSLLPHLGHEHCKRDIDKKTKETREHATKLRKVETELAQYKSQLSTTKSYIASLELKLKEMEDSNRNLKTKIRLMQDNNPKITSDQQTSQHVDSSNDIKLLLHEQRIRQLEHENLKVSIRMEKLETLSSMNLPHTKKRNNKKDKSHNIKKSKEPTSHTESPSCSITNCLSDTVIDQNRNLNASLTQTPIMQSSEINPTQSPFSSATYAQATNFSQCSNQSTMAYPNKNHFLATEMTQMKPPWIPPTTAQRVPIPMPVMHQPTLQMRSYATQMPIVRSALYHTTLNASAAVNRI</sequence>
<feature type="compositionally biased region" description="Basic residues" evidence="5">
    <location>
        <begin position="753"/>
        <end position="768"/>
    </location>
</feature>
<dbReference type="GO" id="GO:0005634">
    <property type="term" value="C:nucleus"/>
    <property type="evidence" value="ECO:0007669"/>
    <property type="project" value="TreeGrafter"/>
</dbReference>
<evidence type="ECO:0000259" key="6">
    <source>
        <dbReference type="Pfam" id="PF02880"/>
    </source>
</evidence>
<dbReference type="AlphaFoldDB" id="A0A8S3RZS8"/>
<feature type="region of interest" description="Disordered" evidence="5">
    <location>
        <begin position="747"/>
        <end position="783"/>
    </location>
</feature>
<dbReference type="InterPro" id="IPR016055">
    <property type="entry name" value="A-D-PHexomutase_a/b/a-I/II/III"/>
</dbReference>
<dbReference type="SUPFAM" id="SSF55957">
    <property type="entry name" value="Phosphoglucomutase, C-terminal domain"/>
    <property type="match status" value="1"/>
</dbReference>
<proteinExistence type="predicted"/>
<dbReference type="GO" id="GO:0046872">
    <property type="term" value="F:metal ion binding"/>
    <property type="evidence" value="ECO:0007669"/>
    <property type="project" value="UniProtKB-KW"/>
</dbReference>
<keyword evidence="8" id="KW-1185">Reference proteome</keyword>
<evidence type="ECO:0000256" key="5">
    <source>
        <dbReference type="SAM" id="MobiDB-lite"/>
    </source>
</evidence>
<evidence type="ECO:0000313" key="8">
    <source>
        <dbReference type="Proteomes" id="UP000683360"/>
    </source>
</evidence>
<accession>A0A8S3RZS8</accession>
<evidence type="ECO:0000256" key="3">
    <source>
        <dbReference type="ARBA" id="ARBA00023235"/>
    </source>
</evidence>
<keyword evidence="1" id="KW-0479">Metal-binding</keyword>
<dbReference type="Gene3D" id="3.40.120.10">
    <property type="entry name" value="Alpha-D-Glucose-1,6-Bisphosphate, subunit A, domain 3"/>
    <property type="match status" value="1"/>
</dbReference>
<protein>
    <submittedName>
        <fullName evidence="7">PGM2</fullName>
        <ecNumber evidence="7">5.4.2.2</ecNumber>
        <ecNumber evidence="7">5.4.2.7</ecNumber>
    </submittedName>
</protein>
<dbReference type="GO" id="GO:0008973">
    <property type="term" value="F:phosphopentomutase activity"/>
    <property type="evidence" value="ECO:0007669"/>
    <property type="project" value="UniProtKB-EC"/>
</dbReference>
<keyword evidence="4" id="KW-0175">Coiled coil</keyword>
<dbReference type="PANTHER" id="PTHR45745">
    <property type="entry name" value="PHOSPHOMANNOMUTASE 45A"/>
    <property type="match status" value="1"/>
</dbReference>
<dbReference type="Pfam" id="PF02880">
    <property type="entry name" value="PGM_PMM_III"/>
    <property type="match status" value="1"/>
</dbReference>
<dbReference type="GO" id="GO:0004614">
    <property type="term" value="F:phosphoglucomutase activity"/>
    <property type="evidence" value="ECO:0007669"/>
    <property type="project" value="UniProtKB-EC"/>
</dbReference>